<protein>
    <submittedName>
        <fullName evidence="2">Alanine racemase</fullName>
    </submittedName>
</protein>
<sequence>MLPPRLVDALAGTDVPAPAAVLDLAALRANAAALDGRAGGLPVRVATKSVRCRWVLTELGAERLMTYSAAESVWLARHGWDDVLLAYPTADAATLTEITADPALRERITVMVDHPAHLGLLRAAGAGPHRPVRVCLDLDASLRLGPVRLGVRRSSVRTPAQAAAAARRVAATPGVELVGVMCYDAQVAGVPDASLPERVVKAVSTAELRRRRPALVAAVREVVDVPLVNVGGTGSLHLYGRSAEVTEVTAGSGLLGPTLFDGYRAFRPAPALFLVSPVVRRPAPRVATVFSTGFTASGPASATRLPSPVHPPGLRLTGTEGAGEVQTPVVGDAAGALRIGDLVWFRPAKSGEQLERVTTVHVVDDGALVASVPTYRGEGMSFG</sequence>
<feature type="domain" description="Alanine racemase N-terminal" evidence="1">
    <location>
        <begin position="23"/>
        <end position="256"/>
    </location>
</feature>
<dbReference type="RefSeq" id="WP_251839181.1">
    <property type="nucleotide sequence ID" value="NZ_JACSPO010000002.1"/>
</dbReference>
<gene>
    <name evidence="2" type="ORF">H9624_07020</name>
</gene>
<dbReference type="Pfam" id="PF01168">
    <property type="entry name" value="Ala_racemase_N"/>
    <property type="match status" value="1"/>
</dbReference>
<comment type="caution">
    <text evidence="2">The sequence shown here is derived from an EMBL/GenBank/DDBJ whole genome shotgun (WGS) entry which is preliminary data.</text>
</comment>
<dbReference type="Proteomes" id="UP000661894">
    <property type="component" value="Unassembled WGS sequence"/>
</dbReference>
<dbReference type="EMBL" id="JACSPO010000002">
    <property type="protein sequence ID" value="MBD8062071.1"/>
    <property type="molecule type" value="Genomic_DNA"/>
</dbReference>
<organism evidence="2 3">
    <name type="scientific">Oceanitalea stevensii</name>
    <dbReference type="NCBI Taxonomy" id="2763072"/>
    <lineage>
        <taxon>Bacteria</taxon>
        <taxon>Bacillati</taxon>
        <taxon>Actinomycetota</taxon>
        <taxon>Actinomycetes</taxon>
        <taxon>Micrococcales</taxon>
        <taxon>Bogoriellaceae</taxon>
        <taxon>Georgenia</taxon>
    </lineage>
</organism>
<evidence type="ECO:0000313" key="2">
    <source>
        <dbReference type="EMBL" id="MBD8062071.1"/>
    </source>
</evidence>
<dbReference type="SUPFAM" id="SSF51419">
    <property type="entry name" value="PLP-binding barrel"/>
    <property type="match status" value="1"/>
</dbReference>
<dbReference type="PANTHER" id="PTHR28004:SF2">
    <property type="entry name" value="D-SERINE DEHYDRATASE"/>
    <property type="match status" value="1"/>
</dbReference>
<evidence type="ECO:0000313" key="3">
    <source>
        <dbReference type="Proteomes" id="UP000661894"/>
    </source>
</evidence>
<proteinExistence type="predicted"/>
<dbReference type="InterPro" id="IPR051466">
    <property type="entry name" value="D-amino_acid_metab_enzyme"/>
</dbReference>
<dbReference type="InterPro" id="IPR029066">
    <property type="entry name" value="PLP-binding_barrel"/>
</dbReference>
<name>A0ABR8Z2A4_9MICO</name>
<dbReference type="PANTHER" id="PTHR28004">
    <property type="entry name" value="ZGC:162816-RELATED"/>
    <property type="match status" value="1"/>
</dbReference>
<keyword evidence="3" id="KW-1185">Reference proteome</keyword>
<dbReference type="Gene3D" id="3.20.20.10">
    <property type="entry name" value="Alanine racemase"/>
    <property type="match status" value="1"/>
</dbReference>
<accession>A0ABR8Z2A4</accession>
<evidence type="ECO:0000259" key="1">
    <source>
        <dbReference type="Pfam" id="PF01168"/>
    </source>
</evidence>
<reference evidence="2 3" key="1">
    <citation type="submission" date="2020-08" db="EMBL/GenBank/DDBJ databases">
        <title>A Genomic Blueprint of the Chicken Gut Microbiome.</title>
        <authorList>
            <person name="Gilroy R."/>
            <person name="Ravi A."/>
            <person name="Getino M."/>
            <person name="Pursley I."/>
            <person name="Horton D.L."/>
            <person name="Alikhan N.-F."/>
            <person name="Baker D."/>
            <person name="Gharbi K."/>
            <person name="Hall N."/>
            <person name="Watson M."/>
            <person name="Adriaenssens E.M."/>
            <person name="Foster-Nyarko E."/>
            <person name="Jarju S."/>
            <person name="Secka A."/>
            <person name="Antonio M."/>
            <person name="Oren A."/>
            <person name="Chaudhuri R."/>
            <person name="La Ragione R.M."/>
            <person name="Hildebrand F."/>
            <person name="Pallen M.J."/>
        </authorList>
    </citation>
    <scope>NUCLEOTIDE SEQUENCE [LARGE SCALE GENOMIC DNA]</scope>
    <source>
        <strain evidence="2 3">Sa1BUA1</strain>
    </source>
</reference>
<dbReference type="InterPro" id="IPR001608">
    <property type="entry name" value="Ala_racemase_N"/>
</dbReference>